<dbReference type="SUPFAM" id="SSF56436">
    <property type="entry name" value="C-type lectin-like"/>
    <property type="match status" value="1"/>
</dbReference>
<comment type="caution">
    <text evidence="3">The sequence shown here is derived from an EMBL/GenBank/DDBJ whole genome shotgun (WGS) entry which is preliminary data.</text>
</comment>
<dbReference type="EMBL" id="JAWDGP010004190">
    <property type="protein sequence ID" value="KAK3766929.1"/>
    <property type="molecule type" value="Genomic_DNA"/>
</dbReference>
<evidence type="ECO:0000313" key="4">
    <source>
        <dbReference type="Proteomes" id="UP001283361"/>
    </source>
</evidence>
<keyword evidence="1" id="KW-0472">Membrane</keyword>
<reference evidence="3" key="1">
    <citation type="journal article" date="2023" name="G3 (Bethesda)">
        <title>A reference genome for the long-term kleptoplast-retaining sea slug Elysia crispata morphotype clarki.</title>
        <authorList>
            <person name="Eastman K.E."/>
            <person name="Pendleton A.L."/>
            <person name="Shaikh M.A."/>
            <person name="Suttiyut T."/>
            <person name="Ogas R."/>
            <person name="Tomko P."/>
            <person name="Gavelis G."/>
            <person name="Widhalm J.R."/>
            <person name="Wisecaver J.H."/>
        </authorList>
    </citation>
    <scope>NUCLEOTIDE SEQUENCE</scope>
    <source>
        <strain evidence="3">ECLA1</strain>
    </source>
</reference>
<feature type="transmembrane region" description="Helical" evidence="1">
    <location>
        <begin position="35"/>
        <end position="54"/>
    </location>
</feature>
<dbReference type="Proteomes" id="UP001283361">
    <property type="component" value="Unassembled WGS sequence"/>
</dbReference>
<dbReference type="AlphaFoldDB" id="A0AAE0ZCL1"/>
<sequence>MKDVVLVSFPSVTLPCIQTRPDLDNSKVYKFELTKMHPVLTAAVVVFIFVAISIRASQGCSYKPCDLGYIKSEVSGTCIKWSQDTKTWQKARDECKKDKGDLIKVLDGKTNHFLLEFAGISYGFYWIGLNDIKEEGKFRWLDGDDEVGATFWRSGSSHHGNKDERDCVAMRVSFFGGCKQWFIFKCSTNRHYICEKTPECAIGYYGEGCKMKCNETCAGQNNPCNPVNGTCDQGCDPGYQGVFCSKKCDEGFYGGGCTKSCKEKCNGDTYCNPIDGFCYCRIGTYGQNCSMTTKSSSWTKNGTIISAVLVVAVIAVSAAFALGSFLWRGRLSS</sequence>
<dbReference type="InterPro" id="IPR050111">
    <property type="entry name" value="C-type_lectin/snaclec_domain"/>
</dbReference>
<keyword evidence="4" id="KW-1185">Reference proteome</keyword>
<dbReference type="PANTHER" id="PTHR22803">
    <property type="entry name" value="MANNOSE, PHOSPHOLIPASE, LECTIN RECEPTOR RELATED"/>
    <property type="match status" value="1"/>
</dbReference>
<keyword evidence="1" id="KW-0812">Transmembrane</keyword>
<dbReference type="InterPro" id="IPR016187">
    <property type="entry name" value="CTDL_fold"/>
</dbReference>
<dbReference type="CDD" id="cd00037">
    <property type="entry name" value="CLECT"/>
    <property type="match status" value="1"/>
</dbReference>
<accession>A0AAE0ZCL1</accession>
<organism evidence="3 4">
    <name type="scientific">Elysia crispata</name>
    <name type="common">lettuce slug</name>
    <dbReference type="NCBI Taxonomy" id="231223"/>
    <lineage>
        <taxon>Eukaryota</taxon>
        <taxon>Metazoa</taxon>
        <taxon>Spiralia</taxon>
        <taxon>Lophotrochozoa</taxon>
        <taxon>Mollusca</taxon>
        <taxon>Gastropoda</taxon>
        <taxon>Heterobranchia</taxon>
        <taxon>Euthyneura</taxon>
        <taxon>Panpulmonata</taxon>
        <taxon>Sacoglossa</taxon>
        <taxon>Placobranchoidea</taxon>
        <taxon>Plakobranchidae</taxon>
        <taxon>Elysia</taxon>
    </lineage>
</organism>
<protein>
    <recommendedName>
        <fullName evidence="2">C-type lectin domain-containing protein</fullName>
    </recommendedName>
</protein>
<dbReference type="Pfam" id="PF00059">
    <property type="entry name" value="Lectin_C"/>
    <property type="match status" value="1"/>
</dbReference>
<dbReference type="Gene3D" id="3.10.100.10">
    <property type="entry name" value="Mannose-Binding Protein A, subunit A"/>
    <property type="match status" value="1"/>
</dbReference>
<evidence type="ECO:0000313" key="3">
    <source>
        <dbReference type="EMBL" id="KAK3766929.1"/>
    </source>
</evidence>
<dbReference type="InterPro" id="IPR016186">
    <property type="entry name" value="C-type_lectin-like/link_sf"/>
</dbReference>
<gene>
    <name evidence="3" type="ORF">RRG08_040448</name>
</gene>
<evidence type="ECO:0000259" key="2">
    <source>
        <dbReference type="PROSITE" id="PS50041"/>
    </source>
</evidence>
<proteinExistence type="predicted"/>
<dbReference type="SMART" id="SM00034">
    <property type="entry name" value="CLECT"/>
    <property type="match status" value="1"/>
</dbReference>
<feature type="domain" description="C-type lectin" evidence="2">
    <location>
        <begin position="74"/>
        <end position="195"/>
    </location>
</feature>
<name>A0AAE0ZCL1_9GAST</name>
<evidence type="ECO:0000256" key="1">
    <source>
        <dbReference type="SAM" id="Phobius"/>
    </source>
</evidence>
<keyword evidence="1" id="KW-1133">Transmembrane helix</keyword>
<dbReference type="InterPro" id="IPR001304">
    <property type="entry name" value="C-type_lectin-like"/>
</dbReference>
<feature type="transmembrane region" description="Helical" evidence="1">
    <location>
        <begin position="304"/>
        <end position="327"/>
    </location>
</feature>
<dbReference type="PROSITE" id="PS50041">
    <property type="entry name" value="C_TYPE_LECTIN_2"/>
    <property type="match status" value="1"/>
</dbReference>